<proteinExistence type="predicted"/>
<gene>
    <name evidence="3" type="ORF">GCM10010361_78150</name>
</gene>
<organism evidence="3 4">
    <name type="scientific">Streptomyces olivaceiscleroticus</name>
    <dbReference type="NCBI Taxonomy" id="68245"/>
    <lineage>
        <taxon>Bacteria</taxon>
        <taxon>Bacillati</taxon>
        <taxon>Actinomycetota</taxon>
        <taxon>Actinomycetes</taxon>
        <taxon>Kitasatosporales</taxon>
        <taxon>Streptomycetaceae</taxon>
        <taxon>Streptomyces</taxon>
    </lineage>
</organism>
<protein>
    <recommendedName>
        <fullName evidence="5">Lipoprotein</fullName>
    </recommendedName>
</protein>
<evidence type="ECO:0000256" key="1">
    <source>
        <dbReference type="SAM" id="MobiDB-lite"/>
    </source>
</evidence>
<keyword evidence="4" id="KW-1185">Reference proteome</keyword>
<evidence type="ECO:0000313" key="4">
    <source>
        <dbReference type="Proteomes" id="UP001500909"/>
    </source>
</evidence>
<evidence type="ECO:0008006" key="5">
    <source>
        <dbReference type="Google" id="ProtNLM"/>
    </source>
</evidence>
<dbReference type="RefSeq" id="WP_346100457.1">
    <property type="nucleotide sequence ID" value="NZ_BAAABY010000070.1"/>
</dbReference>
<keyword evidence="2" id="KW-0732">Signal</keyword>
<name>A0ABP3LHK7_9ACTN</name>
<evidence type="ECO:0000313" key="3">
    <source>
        <dbReference type="EMBL" id="GAA0501000.1"/>
    </source>
</evidence>
<feature type="signal peptide" evidence="2">
    <location>
        <begin position="1"/>
        <end position="23"/>
    </location>
</feature>
<dbReference type="PROSITE" id="PS51257">
    <property type="entry name" value="PROKAR_LIPOPROTEIN"/>
    <property type="match status" value="1"/>
</dbReference>
<sequence length="89" mass="8851">MTRLRALLAAAALVLAMALTGCSDTNNCDDQTAGMASVAAAAPLKPGGSGGSRGGSRSTGTKPKAPKFGSHSGGHHTTVHVDDCDDEEN</sequence>
<evidence type="ECO:0000256" key="2">
    <source>
        <dbReference type="SAM" id="SignalP"/>
    </source>
</evidence>
<dbReference type="EMBL" id="BAAABY010000070">
    <property type="protein sequence ID" value="GAA0501000.1"/>
    <property type="molecule type" value="Genomic_DNA"/>
</dbReference>
<dbReference type="Proteomes" id="UP001500909">
    <property type="component" value="Unassembled WGS sequence"/>
</dbReference>
<feature type="chain" id="PRO_5045708108" description="Lipoprotein" evidence="2">
    <location>
        <begin position="24"/>
        <end position="89"/>
    </location>
</feature>
<reference evidence="4" key="1">
    <citation type="journal article" date="2019" name="Int. J. Syst. Evol. Microbiol.">
        <title>The Global Catalogue of Microorganisms (GCM) 10K type strain sequencing project: providing services to taxonomists for standard genome sequencing and annotation.</title>
        <authorList>
            <consortium name="The Broad Institute Genomics Platform"/>
            <consortium name="The Broad Institute Genome Sequencing Center for Infectious Disease"/>
            <person name="Wu L."/>
            <person name="Ma J."/>
        </authorList>
    </citation>
    <scope>NUCLEOTIDE SEQUENCE [LARGE SCALE GENOMIC DNA]</scope>
    <source>
        <strain evidence="4">JCM 4805</strain>
    </source>
</reference>
<comment type="caution">
    <text evidence="3">The sequence shown here is derived from an EMBL/GenBank/DDBJ whole genome shotgun (WGS) entry which is preliminary data.</text>
</comment>
<accession>A0ABP3LHK7</accession>
<feature type="region of interest" description="Disordered" evidence="1">
    <location>
        <begin position="39"/>
        <end position="89"/>
    </location>
</feature>